<dbReference type="InterPro" id="IPR027417">
    <property type="entry name" value="P-loop_NTPase"/>
</dbReference>
<protein>
    <recommendedName>
        <fullName evidence="10">Chromosome transmission fidelity protein 18 homolog</fullName>
    </recommendedName>
</protein>
<dbReference type="Gene3D" id="3.40.50.300">
    <property type="entry name" value="P-loop containing nucleotide triphosphate hydrolases"/>
    <property type="match status" value="1"/>
</dbReference>
<dbReference type="InterPro" id="IPR047854">
    <property type="entry name" value="RFC_lid"/>
</dbReference>
<dbReference type="EMBL" id="JACBKZ010000001">
    <property type="protein sequence ID" value="KAF5962026.1"/>
    <property type="molecule type" value="Genomic_DNA"/>
</dbReference>
<comment type="subunit">
    <text evidence="2">Heterotetramer of subunits RFC2, RFC3, RFC4 and RFC5 that can form a complex with RFC1.</text>
</comment>
<dbReference type="CDD" id="cd18140">
    <property type="entry name" value="HLD_clamp_RFC"/>
    <property type="match status" value="1"/>
</dbReference>
<dbReference type="PANTHER" id="PTHR46765">
    <property type="entry name" value="P-LOOP CONTAINING NUCLEOSIDE TRIPHOSPHATE HYDROLASES SUPERFAMILY PROTEIN"/>
    <property type="match status" value="1"/>
</dbReference>
<dbReference type="AlphaFoldDB" id="A0A7J7IBW9"/>
<evidence type="ECO:0000256" key="8">
    <source>
        <dbReference type="ARBA" id="ARBA00023306"/>
    </source>
</evidence>
<keyword evidence="4" id="KW-0547">Nucleotide-binding</keyword>
<feature type="region of interest" description="Disordered" evidence="11">
    <location>
        <begin position="1"/>
        <end position="117"/>
    </location>
</feature>
<dbReference type="InterPro" id="IPR003593">
    <property type="entry name" value="AAA+_ATPase"/>
</dbReference>
<keyword evidence="3" id="KW-0235">DNA replication</keyword>
<comment type="similarity">
    <text evidence="9">Belongs to the activator 1 small subunits family. CTF18 subfamily.</text>
</comment>
<keyword evidence="14" id="KW-1185">Reference proteome</keyword>
<accession>A0A7J7IBW9</accession>
<dbReference type="SMART" id="SM00382">
    <property type="entry name" value="AAA"/>
    <property type="match status" value="1"/>
</dbReference>
<reference evidence="13 14" key="2">
    <citation type="submission" date="2020-07" db="EMBL/GenBank/DDBJ databases">
        <title>Genome assembly of wild tea tree DASZ reveals pedigree and selection history of tea varieties.</title>
        <authorList>
            <person name="Zhang W."/>
        </authorList>
    </citation>
    <scope>NUCLEOTIDE SEQUENCE [LARGE SCALE GENOMIC DNA]</scope>
    <source>
        <strain evidence="14">cv. G240</strain>
        <tissue evidence="13">Leaf</tissue>
    </source>
</reference>
<dbReference type="Proteomes" id="UP000593564">
    <property type="component" value="Unassembled WGS sequence"/>
</dbReference>
<reference evidence="14" key="1">
    <citation type="journal article" date="2020" name="Nat. Commun.">
        <title>Genome assembly of wild tea tree DASZ reveals pedigree and selection history of tea varieties.</title>
        <authorList>
            <person name="Zhang W."/>
            <person name="Zhang Y."/>
            <person name="Qiu H."/>
            <person name="Guo Y."/>
            <person name="Wan H."/>
            <person name="Zhang X."/>
            <person name="Scossa F."/>
            <person name="Alseekh S."/>
            <person name="Zhang Q."/>
            <person name="Wang P."/>
            <person name="Xu L."/>
            <person name="Schmidt M.H."/>
            <person name="Jia X."/>
            <person name="Li D."/>
            <person name="Zhu A."/>
            <person name="Guo F."/>
            <person name="Chen W."/>
            <person name="Ni D."/>
            <person name="Usadel B."/>
            <person name="Fernie A.R."/>
            <person name="Wen W."/>
        </authorList>
    </citation>
    <scope>NUCLEOTIDE SEQUENCE [LARGE SCALE GENOMIC DNA]</scope>
    <source>
        <strain evidence="14">cv. G240</strain>
    </source>
</reference>
<evidence type="ECO:0000256" key="5">
    <source>
        <dbReference type="ARBA" id="ARBA00022840"/>
    </source>
</evidence>
<feature type="compositionally biased region" description="Basic and acidic residues" evidence="11">
    <location>
        <begin position="956"/>
        <end position="970"/>
    </location>
</feature>
<keyword evidence="6" id="KW-0238">DNA-binding</keyword>
<dbReference type="InterPro" id="IPR003959">
    <property type="entry name" value="ATPase_AAA_core"/>
</dbReference>
<evidence type="ECO:0000256" key="9">
    <source>
        <dbReference type="ARBA" id="ARBA00043975"/>
    </source>
</evidence>
<dbReference type="Gene3D" id="1.10.8.60">
    <property type="match status" value="1"/>
</dbReference>
<evidence type="ECO:0000256" key="1">
    <source>
        <dbReference type="ARBA" id="ARBA00004123"/>
    </source>
</evidence>
<evidence type="ECO:0000256" key="7">
    <source>
        <dbReference type="ARBA" id="ARBA00023242"/>
    </source>
</evidence>
<dbReference type="Pfam" id="PF25361">
    <property type="entry name" value="AAA_lid_RFC1"/>
    <property type="match status" value="1"/>
</dbReference>
<feature type="compositionally biased region" description="Acidic residues" evidence="11">
    <location>
        <begin position="31"/>
        <end position="49"/>
    </location>
</feature>
<evidence type="ECO:0000313" key="13">
    <source>
        <dbReference type="EMBL" id="KAF5962026.1"/>
    </source>
</evidence>
<keyword evidence="8" id="KW-0131">Cell cycle</keyword>
<feature type="compositionally biased region" description="Acidic residues" evidence="11">
    <location>
        <begin position="1"/>
        <end position="21"/>
    </location>
</feature>
<dbReference type="CDD" id="cd00009">
    <property type="entry name" value="AAA"/>
    <property type="match status" value="1"/>
</dbReference>
<feature type="compositionally biased region" description="Low complexity" evidence="11">
    <location>
        <begin position="56"/>
        <end position="66"/>
    </location>
</feature>
<dbReference type="FunFam" id="1.10.8.60:FF:000074">
    <property type="entry name" value="Chromosome transmission fidelity protein 18"/>
    <property type="match status" value="1"/>
</dbReference>
<dbReference type="GO" id="GO:0016887">
    <property type="term" value="F:ATP hydrolysis activity"/>
    <property type="evidence" value="ECO:0007669"/>
    <property type="project" value="InterPro"/>
</dbReference>
<keyword evidence="5" id="KW-0067">ATP-binding</keyword>
<evidence type="ECO:0000256" key="2">
    <source>
        <dbReference type="ARBA" id="ARBA00011480"/>
    </source>
</evidence>
<feature type="region of interest" description="Disordered" evidence="11">
    <location>
        <begin position="921"/>
        <end position="970"/>
    </location>
</feature>
<evidence type="ECO:0000313" key="14">
    <source>
        <dbReference type="Proteomes" id="UP000593564"/>
    </source>
</evidence>
<keyword evidence="7" id="KW-0539">Nucleus</keyword>
<comment type="caution">
    <text evidence="13">The sequence shown here is derived from an EMBL/GenBank/DDBJ whole genome shotgun (WGS) entry which is preliminary data.</text>
</comment>
<dbReference type="GO" id="GO:0005634">
    <property type="term" value="C:nucleus"/>
    <property type="evidence" value="ECO:0007669"/>
    <property type="project" value="UniProtKB-SubCell"/>
</dbReference>
<feature type="region of interest" description="Disordered" evidence="11">
    <location>
        <begin position="453"/>
        <end position="473"/>
    </location>
</feature>
<organism evidence="13 14">
    <name type="scientific">Camellia sinensis</name>
    <name type="common">Tea plant</name>
    <name type="synonym">Thea sinensis</name>
    <dbReference type="NCBI Taxonomy" id="4442"/>
    <lineage>
        <taxon>Eukaryota</taxon>
        <taxon>Viridiplantae</taxon>
        <taxon>Streptophyta</taxon>
        <taxon>Embryophyta</taxon>
        <taxon>Tracheophyta</taxon>
        <taxon>Spermatophyta</taxon>
        <taxon>Magnoliopsida</taxon>
        <taxon>eudicotyledons</taxon>
        <taxon>Gunneridae</taxon>
        <taxon>Pentapetalae</taxon>
        <taxon>asterids</taxon>
        <taxon>Ericales</taxon>
        <taxon>Theaceae</taxon>
        <taxon>Camellia</taxon>
    </lineage>
</organism>
<feature type="compositionally biased region" description="Basic and acidic residues" evidence="11">
    <location>
        <begin position="453"/>
        <end position="464"/>
    </location>
</feature>
<evidence type="ECO:0000256" key="4">
    <source>
        <dbReference type="ARBA" id="ARBA00022741"/>
    </source>
</evidence>
<feature type="compositionally biased region" description="Basic and acidic residues" evidence="11">
    <location>
        <begin position="104"/>
        <end position="117"/>
    </location>
</feature>
<feature type="region of interest" description="Disordered" evidence="11">
    <location>
        <begin position="849"/>
        <end position="889"/>
    </location>
</feature>
<dbReference type="SUPFAM" id="SSF52540">
    <property type="entry name" value="P-loop containing nucleoside triphosphate hydrolases"/>
    <property type="match status" value="1"/>
</dbReference>
<evidence type="ECO:0000256" key="10">
    <source>
        <dbReference type="ARBA" id="ARBA00069525"/>
    </source>
</evidence>
<dbReference type="InterPro" id="IPR053016">
    <property type="entry name" value="CTF18-RFC_complex"/>
</dbReference>
<gene>
    <name evidence="13" type="ORF">HYC85_003235</name>
</gene>
<evidence type="ECO:0000256" key="11">
    <source>
        <dbReference type="SAM" id="MobiDB-lite"/>
    </source>
</evidence>
<evidence type="ECO:0000259" key="12">
    <source>
        <dbReference type="SMART" id="SM00382"/>
    </source>
</evidence>
<dbReference type="GO" id="GO:0003677">
    <property type="term" value="F:DNA binding"/>
    <property type="evidence" value="ECO:0007669"/>
    <property type="project" value="UniProtKB-KW"/>
</dbReference>
<dbReference type="Pfam" id="PF00004">
    <property type="entry name" value="AAA"/>
    <property type="match status" value="1"/>
</dbReference>
<proteinExistence type="inferred from homology"/>
<evidence type="ECO:0000256" key="6">
    <source>
        <dbReference type="ARBA" id="ARBA00023125"/>
    </source>
</evidence>
<dbReference type="GO" id="GO:0006260">
    <property type="term" value="P:DNA replication"/>
    <property type="evidence" value="ECO:0007669"/>
    <property type="project" value="UniProtKB-KW"/>
</dbReference>
<feature type="domain" description="AAA+ ATPase" evidence="12">
    <location>
        <begin position="356"/>
        <end position="510"/>
    </location>
</feature>
<sequence>MDMEMGMDNDMDIPLPEELEWLEANSHLNDDYEGDLEPPEPYPDEEEEENKPQPQPSKQNQQPTKPTLSIPPKPTPITDPSTSPKTLINGKKRFRSDGSEFSNSDEHAQLEDKRSRIDDLGTEIDDEDWIRYSPPPQNEATEVVEPVVVEAVEKIVSRFASEINGDCIPVTGLDGDRVYAKMSRVEEDRLKKLDVKAYSSGLISEPIHILMQRVETEAFAKALQASVEGQSDSILPGTPVVNEKLWVDKYAPKSFMELLSDEQTNREVLLWLKQWDSCVFGSEIRTTGDEVLSSLRRHSLVAQHQKLSDRNFSRNFAGRFSKESFKGYNGLNQENNDCKAIPELWNKKAKCSGPPERKILLLCGPPGLGKTTLAHVAASHCGYRVVEINASDDRSSSTIEGKILDVVQMNSVMADSKPKCLVIDEIDGALGDGKGAVEVILKMLAAERKSDIGKENVSKEEEQGRMSSRKKHKSASLSRPVICICNDLYAPALRPLRQVAKVHIFVQPTASRIVSRLKYICNKEGLKASSIALTALAEYTECDIRSCLNTLQFLHKKKETLNMLEISSQMVGRKDTSKSVFDVWKEIFQKRKVKQERKSASGCSSISNEFDFLHSMISNRGDYDLILDGIHENTLQLHYHDPVMQKTVKCLHSLGVSDLFHQYIMRTQRMSLQVYQPSIAITVRSLVAQNEKPNIEWPKSFQRYRTMLMEKMDILRSWHNKILPHISRHMSTKSFVEDTISSLLHILSPPTLRPVAVHLLSEKEKNDMAQLVNTMVSCCITYKSLKSDPLPSASRHDAVSDTSMLSFDPPIGDLINFKGYTSGHFVLASAVRQVLVHEVEKQKILKGSINGSMDPIDARSKGNQTLAREENGRPQSSTSGSSTSHAENMRSAKNTSILGISNLITNHVSSASGSTVNAKASVQISSPGDTKKAKKPSSGSFNFFDRFRKSSSKGSQDTDAKNKPATLERDSRPLLFKFNEGYTNAVKRPARIREFLL</sequence>
<name>A0A7J7IBW9_CAMSI</name>
<comment type="subcellular location">
    <subcellularLocation>
        <location evidence="1">Nucleus</location>
    </subcellularLocation>
</comment>
<dbReference type="PANTHER" id="PTHR46765:SF1">
    <property type="entry name" value="P-LOOP CONTAINING NUCLEOSIDE TRIPHOSPHATE HYDROLASES SUPERFAMILY PROTEIN"/>
    <property type="match status" value="1"/>
</dbReference>
<evidence type="ECO:0000256" key="3">
    <source>
        <dbReference type="ARBA" id="ARBA00022705"/>
    </source>
</evidence>
<dbReference type="GO" id="GO:0005524">
    <property type="term" value="F:ATP binding"/>
    <property type="evidence" value="ECO:0007669"/>
    <property type="project" value="UniProtKB-KW"/>
</dbReference>